<feature type="compositionally biased region" description="Basic and acidic residues" evidence="1">
    <location>
        <begin position="10"/>
        <end position="24"/>
    </location>
</feature>
<dbReference type="Gene3D" id="3.90.75.10">
    <property type="entry name" value="Homing Intron 3 (I-ppo) Encoded Endonuclease, Chain A"/>
    <property type="match status" value="1"/>
</dbReference>
<dbReference type="Proteomes" id="UP001054857">
    <property type="component" value="Unassembled WGS sequence"/>
</dbReference>
<proteinExistence type="predicted"/>
<dbReference type="GO" id="GO:0004519">
    <property type="term" value="F:endonuclease activity"/>
    <property type="evidence" value="ECO:0007669"/>
    <property type="project" value="InterPro"/>
</dbReference>
<feature type="region of interest" description="Disordered" evidence="1">
    <location>
        <begin position="146"/>
        <end position="165"/>
    </location>
</feature>
<gene>
    <name evidence="2" type="ORF">Agub_g15957</name>
</gene>
<feature type="region of interest" description="Disordered" evidence="1">
    <location>
        <begin position="327"/>
        <end position="357"/>
    </location>
</feature>
<keyword evidence="3" id="KW-1185">Reference proteome</keyword>
<feature type="compositionally biased region" description="Low complexity" evidence="1">
    <location>
        <begin position="333"/>
        <end position="357"/>
    </location>
</feature>
<dbReference type="InterPro" id="IPR044925">
    <property type="entry name" value="His-Me_finger_sf"/>
</dbReference>
<evidence type="ECO:0000313" key="2">
    <source>
        <dbReference type="EMBL" id="GFR53230.1"/>
    </source>
</evidence>
<sequence>MATSSSQGISKRDLNQQRKADKSRPTAAVPECHQPVLEGDPCFSINYSEHQYARFGVQNPFFLGLLRFRPQQPYDKSSFKRQRTSSCSSTTPVDISYEDAAATCRTLVYSSTPGTAPCPSSGLVPVEASQQGCSTRQRRPSARVREAAEVQLGESPPTPAQDPPELKDQLLPVLARATGSSGLWDTAVGCPCARSIKMLSSIAKVCLKPAFPHSYIPTWQQEQWHRAVDTLYDRVKHRRSLNKEDVARACLLLYPLHVKVGNTWRSLCLTVKLQPRTDPADKLLRSLFFQQQQGVDSYVSCVMGQEGRKQQQIDALHRVMVWAVHGPTPVTLPGQQPSKQQQQQQQQQGQEEQQPTQQQQPAVMHLCDCRTCINPCHVWWGTGSLNRKGDSKAYKTVVEETRSRTAQQQFLPDGTPVEFP</sequence>
<feature type="region of interest" description="Disordered" evidence="1">
    <location>
        <begin position="1"/>
        <end position="31"/>
    </location>
</feature>
<dbReference type="SUPFAM" id="SSF54060">
    <property type="entry name" value="His-Me finger endonucleases"/>
    <property type="match status" value="1"/>
</dbReference>
<evidence type="ECO:0000313" key="3">
    <source>
        <dbReference type="Proteomes" id="UP001054857"/>
    </source>
</evidence>
<name>A0AAD3E3X3_9CHLO</name>
<dbReference type="EMBL" id="BMAR01000108">
    <property type="protein sequence ID" value="GFR53230.1"/>
    <property type="molecule type" value="Genomic_DNA"/>
</dbReference>
<dbReference type="AlphaFoldDB" id="A0AAD3E3X3"/>
<organism evidence="2 3">
    <name type="scientific">Astrephomene gubernaculifera</name>
    <dbReference type="NCBI Taxonomy" id="47775"/>
    <lineage>
        <taxon>Eukaryota</taxon>
        <taxon>Viridiplantae</taxon>
        <taxon>Chlorophyta</taxon>
        <taxon>core chlorophytes</taxon>
        <taxon>Chlorophyceae</taxon>
        <taxon>CS clade</taxon>
        <taxon>Chlamydomonadales</taxon>
        <taxon>Astrephomenaceae</taxon>
        <taxon>Astrephomene</taxon>
    </lineage>
</organism>
<accession>A0AAD3E3X3</accession>
<protein>
    <submittedName>
        <fullName evidence="2">Uncharacterized protein</fullName>
    </submittedName>
</protein>
<comment type="caution">
    <text evidence="2">The sequence shown here is derived from an EMBL/GenBank/DDBJ whole genome shotgun (WGS) entry which is preliminary data.</text>
</comment>
<evidence type="ECO:0000256" key="1">
    <source>
        <dbReference type="SAM" id="MobiDB-lite"/>
    </source>
</evidence>
<dbReference type="InterPro" id="IPR044930">
    <property type="entry name" value="Homing_endonuclease_His-Me"/>
</dbReference>
<reference evidence="2 3" key="1">
    <citation type="journal article" date="2021" name="Sci. Rep.">
        <title>Genome sequencing of the multicellular alga Astrephomene provides insights into convergent evolution of germ-soma differentiation.</title>
        <authorList>
            <person name="Yamashita S."/>
            <person name="Yamamoto K."/>
            <person name="Matsuzaki R."/>
            <person name="Suzuki S."/>
            <person name="Yamaguchi H."/>
            <person name="Hirooka S."/>
            <person name="Minakuchi Y."/>
            <person name="Miyagishima S."/>
            <person name="Kawachi M."/>
            <person name="Toyoda A."/>
            <person name="Nozaki H."/>
        </authorList>
    </citation>
    <scope>NUCLEOTIDE SEQUENCE [LARGE SCALE GENOMIC DNA]</scope>
    <source>
        <strain evidence="2 3">NIES-4017</strain>
    </source>
</reference>